<organism evidence="1 2">
    <name type="scientific">Polynucleobacter aenigmaticus</name>
    <dbReference type="NCBI Taxonomy" id="1743164"/>
    <lineage>
        <taxon>Bacteria</taxon>
        <taxon>Pseudomonadati</taxon>
        <taxon>Pseudomonadota</taxon>
        <taxon>Betaproteobacteria</taxon>
        <taxon>Burkholderiales</taxon>
        <taxon>Burkholderiaceae</taxon>
        <taxon>Polynucleobacter</taxon>
    </lineage>
</organism>
<sequence length="100" mass="11477">MTDNKFSEFSDAATSSAYEDCLLGVYNREYSFRLTRRLSRVTKVSLADQIKTYIECAFDHTTPNGTMVKQPSLNYEELAAALLLDNKDPYRNISYIHKLP</sequence>
<evidence type="ECO:0000313" key="2">
    <source>
        <dbReference type="Proteomes" id="UP000198104"/>
    </source>
</evidence>
<dbReference type="AlphaFoldDB" id="A0A254PY44"/>
<dbReference type="RefSeq" id="WP_088527590.1">
    <property type="nucleotide sequence ID" value="NZ_NGUO01000010.1"/>
</dbReference>
<name>A0A254PY44_9BURK</name>
<keyword evidence="2" id="KW-1185">Reference proteome</keyword>
<gene>
    <name evidence="1" type="ORF">CBI30_06955</name>
</gene>
<comment type="caution">
    <text evidence="1">The sequence shown here is derived from an EMBL/GenBank/DDBJ whole genome shotgun (WGS) entry which is preliminary data.</text>
</comment>
<protein>
    <submittedName>
        <fullName evidence="1">Uncharacterized protein</fullName>
    </submittedName>
</protein>
<evidence type="ECO:0000313" key="1">
    <source>
        <dbReference type="EMBL" id="OWS71473.1"/>
    </source>
</evidence>
<accession>A0A254PY44</accession>
<dbReference type="EMBL" id="NGUO01000010">
    <property type="protein sequence ID" value="OWS71473.1"/>
    <property type="molecule type" value="Genomic_DNA"/>
</dbReference>
<reference evidence="1 2" key="1">
    <citation type="submission" date="2017-05" db="EMBL/GenBank/DDBJ databases">
        <title>Polynucleobacter sp. MWH-K35W1 isolated from the permanently anoxic monimolimnion of a meromictic lake.</title>
        <authorList>
            <person name="Hahn M.W."/>
        </authorList>
    </citation>
    <scope>NUCLEOTIDE SEQUENCE [LARGE SCALE GENOMIC DNA]</scope>
    <source>
        <strain evidence="1 2">MWH-K35W1</strain>
    </source>
</reference>
<dbReference type="Proteomes" id="UP000198104">
    <property type="component" value="Unassembled WGS sequence"/>
</dbReference>
<proteinExistence type="predicted"/>